<keyword evidence="3" id="KW-0479">Metal-binding</keyword>
<dbReference type="GO" id="GO:0071500">
    <property type="term" value="P:cellular response to nitrosative stress"/>
    <property type="evidence" value="ECO:0007669"/>
    <property type="project" value="TreeGrafter"/>
</dbReference>
<dbReference type="OrthoDB" id="3213438at2"/>
<dbReference type="GO" id="GO:0019825">
    <property type="term" value="F:oxygen binding"/>
    <property type="evidence" value="ECO:0007669"/>
    <property type="project" value="InterPro"/>
</dbReference>
<comment type="caution">
    <text evidence="7">The sequence shown here is derived from an EMBL/GenBank/DDBJ whole genome shotgun (WGS) entry which is preliminary data.</text>
</comment>
<dbReference type="EMBL" id="PPCN01000004">
    <property type="protein sequence ID" value="POF31608.1"/>
    <property type="molecule type" value="Genomic_DNA"/>
</dbReference>
<gene>
    <name evidence="7" type="ORF">CLV41_104177</name>
</gene>
<evidence type="ECO:0000256" key="3">
    <source>
        <dbReference type="ARBA" id="ARBA00022723"/>
    </source>
</evidence>
<dbReference type="InterPro" id="IPR000971">
    <property type="entry name" value="Globin"/>
</dbReference>
<organism evidence="7 8">
    <name type="scientific">Roseibium marinum</name>
    <dbReference type="NCBI Taxonomy" id="281252"/>
    <lineage>
        <taxon>Bacteria</taxon>
        <taxon>Pseudomonadati</taxon>
        <taxon>Pseudomonadota</taxon>
        <taxon>Alphaproteobacteria</taxon>
        <taxon>Hyphomicrobiales</taxon>
        <taxon>Stappiaceae</taxon>
        <taxon>Roseibium</taxon>
    </lineage>
</organism>
<dbReference type="AlphaFoldDB" id="A0A2S3UV60"/>
<keyword evidence="5" id="KW-0813">Transport</keyword>
<keyword evidence="2 5" id="KW-0561">Oxygen transport</keyword>
<dbReference type="SUPFAM" id="SSF46458">
    <property type="entry name" value="Globin-like"/>
    <property type="match status" value="1"/>
</dbReference>
<dbReference type="GO" id="GO:0071949">
    <property type="term" value="F:FAD binding"/>
    <property type="evidence" value="ECO:0007669"/>
    <property type="project" value="TreeGrafter"/>
</dbReference>
<dbReference type="Proteomes" id="UP000236959">
    <property type="component" value="Unassembled WGS sequence"/>
</dbReference>
<dbReference type="InterPro" id="IPR012292">
    <property type="entry name" value="Globin/Proto"/>
</dbReference>
<accession>A0A2S3UV60</accession>
<evidence type="ECO:0000313" key="8">
    <source>
        <dbReference type="Proteomes" id="UP000236959"/>
    </source>
</evidence>
<dbReference type="InterPro" id="IPR009050">
    <property type="entry name" value="Globin-like_sf"/>
</dbReference>
<dbReference type="GO" id="GO:0046872">
    <property type="term" value="F:metal ion binding"/>
    <property type="evidence" value="ECO:0007669"/>
    <property type="project" value="UniProtKB-KW"/>
</dbReference>
<dbReference type="RefSeq" id="WP_103222770.1">
    <property type="nucleotide sequence ID" value="NZ_PPCN01000004.1"/>
</dbReference>
<dbReference type="Gene3D" id="1.10.490.10">
    <property type="entry name" value="Globins"/>
    <property type="match status" value="1"/>
</dbReference>
<dbReference type="PANTHER" id="PTHR43396">
    <property type="entry name" value="FLAVOHEMOPROTEIN"/>
    <property type="match status" value="1"/>
</dbReference>
<dbReference type="GO" id="GO:0020037">
    <property type="term" value="F:heme binding"/>
    <property type="evidence" value="ECO:0007669"/>
    <property type="project" value="InterPro"/>
</dbReference>
<dbReference type="GO" id="GO:0046210">
    <property type="term" value="P:nitric oxide catabolic process"/>
    <property type="evidence" value="ECO:0007669"/>
    <property type="project" value="TreeGrafter"/>
</dbReference>
<sequence length="141" mass="15012">MTPDEIQLVQTSFSKVAPIADDAAALFYGRLFEIAPEVRPLFKSELGAQGRKLMATLGVVVNGLADLETILPAAETLAVKHVGYGVAADHYQPVGEALLWTLEKGLGEAFTEETRLAWLTAYGTLSGVMINAAYSNAASVE</sequence>
<dbReference type="CDD" id="cd12131">
    <property type="entry name" value="HGbI-like"/>
    <property type="match status" value="1"/>
</dbReference>
<keyword evidence="7" id="KW-0223">Dioxygenase</keyword>
<dbReference type="PANTHER" id="PTHR43396:SF3">
    <property type="entry name" value="FLAVOHEMOPROTEIN"/>
    <property type="match status" value="1"/>
</dbReference>
<evidence type="ECO:0000259" key="6">
    <source>
        <dbReference type="PROSITE" id="PS01033"/>
    </source>
</evidence>
<dbReference type="Pfam" id="PF00042">
    <property type="entry name" value="Globin"/>
    <property type="match status" value="1"/>
</dbReference>
<evidence type="ECO:0000256" key="5">
    <source>
        <dbReference type="RuleBase" id="RU000356"/>
    </source>
</evidence>
<dbReference type="GO" id="GO:0008941">
    <property type="term" value="F:nitric oxide dioxygenase NAD(P)H activity"/>
    <property type="evidence" value="ECO:0007669"/>
    <property type="project" value="TreeGrafter"/>
</dbReference>
<feature type="domain" description="Globin" evidence="6">
    <location>
        <begin position="1"/>
        <end position="134"/>
    </location>
</feature>
<evidence type="ECO:0000256" key="2">
    <source>
        <dbReference type="ARBA" id="ARBA00022621"/>
    </source>
</evidence>
<dbReference type="PRINTS" id="PR01907">
    <property type="entry name" value="WORMGLOBIN"/>
</dbReference>
<evidence type="ECO:0000313" key="7">
    <source>
        <dbReference type="EMBL" id="POF31608.1"/>
    </source>
</evidence>
<proteinExistence type="inferred from homology"/>
<name>A0A2S3UV60_9HYPH</name>
<evidence type="ECO:0000256" key="1">
    <source>
        <dbReference type="ARBA" id="ARBA00022617"/>
    </source>
</evidence>
<keyword evidence="4" id="KW-0408">Iron</keyword>
<comment type="similarity">
    <text evidence="5">Belongs to the globin family.</text>
</comment>
<evidence type="ECO:0000256" key="4">
    <source>
        <dbReference type="ARBA" id="ARBA00023004"/>
    </source>
</evidence>
<keyword evidence="7" id="KW-0560">Oxidoreductase</keyword>
<reference evidence="7 8" key="1">
    <citation type="submission" date="2018-01" db="EMBL/GenBank/DDBJ databases">
        <title>Genomic Encyclopedia of Archaeal and Bacterial Type Strains, Phase II (KMG-II): from individual species to whole genera.</title>
        <authorList>
            <person name="Goeker M."/>
        </authorList>
    </citation>
    <scope>NUCLEOTIDE SEQUENCE [LARGE SCALE GENOMIC DNA]</scope>
    <source>
        <strain evidence="7 8">DSM 17023</strain>
    </source>
</reference>
<protein>
    <submittedName>
        <fullName evidence="7">Nitric oxide dioxygenase</fullName>
    </submittedName>
</protein>
<dbReference type="PROSITE" id="PS01033">
    <property type="entry name" value="GLOBIN"/>
    <property type="match status" value="1"/>
</dbReference>
<keyword evidence="1 5" id="KW-0349">Heme</keyword>
<dbReference type="GO" id="GO:0005344">
    <property type="term" value="F:oxygen carrier activity"/>
    <property type="evidence" value="ECO:0007669"/>
    <property type="project" value="UniProtKB-KW"/>
</dbReference>
<keyword evidence="8" id="KW-1185">Reference proteome</keyword>